<dbReference type="EMBL" id="CAADJG010000002">
    <property type="protein sequence ID" value="VFS76968.1"/>
    <property type="molecule type" value="Genomic_DNA"/>
</dbReference>
<feature type="region of interest" description="Disordered" evidence="1">
    <location>
        <begin position="166"/>
        <end position="208"/>
    </location>
</feature>
<evidence type="ECO:0000256" key="1">
    <source>
        <dbReference type="SAM" id="MobiDB-lite"/>
    </source>
</evidence>
<name>A0A485BZ34_RAOTE</name>
<accession>A0A485BZ34</accession>
<dbReference type="Proteomes" id="UP000332594">
    <property type="component" value="Unassembled WGS sequence"/>
</dbReference>
<proteinExistence type="predicted"/>
<reference evidence="2 3" key="1">
    <citation type="submission" date="2019-03" db="EMBL/GenBank/DDBJ databases">
        <authorList>
            <consortium name="Pathogen Informatics"/>
        </authorList>
    </citation>
    <scope>NUCLEOTIDE SEQUENCE [LARGE SCALE GENOMIC DNA]</scope>
    <source>
        <strain evidence="2 3">NCTC13038</strain>
    </source>
</reference>
<evidence type="ECO:0000313" key="2">
    <source>
        <dbReference type="EMBL" id="VFS76968.1"/>
    </source>
</evidence>
<sequence length="208" mass="23055">MASELSRFSRPGPSYTKVPSGVANRQLRLFSALRRKIVSCPVKSAGVSGTPREDKYSGDAQVTMCCEAIVRVRMRESSRGSPMRMAISKPSSIRSTNLSLKDTSARKFRPLFQINIQNGKDMALPKRKRSTQPESPRWFPPAHGHGGIDLFQVIQYLSATVEHDPPFISQTQTPGGTVKETNTHTRFEPDNTLANGRTSEPEEPAAWV</sequence>
<dbReference type="AlphaFoldDB" id="A0A485BZ34"/>
<organism evidence="2 3">
    <name type="scientific">Raoultella terrigena</name>
    <name type="common">Klebsiella terrigena</name>
    <dbReference type="NCBI Taxonomy" id="577"/>
    <lineage>
        <taxon>Bacteria</taxon>
        <taxon>Pseudomonadati</taxon>
        <taxon>Pseudomonadota</taxon>
        <taxon>Gammaproteobacteria</taxon>
        <taxon>Enterobacterales</taxon>
        <taxon>Enterobacteriaceae</taxon>
        <taxon>Klebsiella/Raoultella group</taxon>
        <taxon>Raoultella</taxon>
    </lineage>
</organism>
<protein>
    <submittedName>
        <fullName evidence="2">Uncharacterized protein</fullName>
    </submittedName>
</protein>
<evidence type="ECO:0000313" key="3">
    <source>
        <dbReference type="Proteomes" id="UP000332594"/>
    </source>
</evidence>
<gene>
    <name evidence="2" type="ORF">NCTC13038_03654</name>
</gene>